<dbReference type="RefSeq" id="WP_307325177.1">
    <property type="nucleotide sequence ID" value="NZ_JAUSUG010000007.1"/>
</dbReference>
<comment type="subcellular location">
    <subcellularLocation>
        <location evidence="1">Membrane</location>
        <topology evidence="1">Single-pass membrane protein</topology>
    </subcellularLocation>
</comment>
<keyword evidence="5 6" id="KW-0472">Membrane</keyword>
<comment type="caution">
    <text evidence="7">The sequence shown here is derived from an EMBL/GenBank/DDBJ whole genome shotgun (WGS) entry which is preliminary data.</text>
</comment>
<dbReference type="Pfam" id="PF09680">
    <property type="entry name" value="YjcZ_2"/>
    <property type="match status" value="1"/>
</dbReference>
<proteinExistence type="inferred from homology"/>
<comment type="similarity">
    <text evidence="2">Belongs to the SscA family.</text>
</comment>
<dbReference type="EMBL" id="JAUSUG010000007">
    <property type="protein sequence ID" value="MDQ0254773.1"/>
    <property type="molecule type" value="Genomic_DNA"/>
</dbReference>
<gene>
    <name evidence="7" type="ORF">J2S74_002152</name>
</gene>
<keyword evidence="3 6" id="KW-0812">Transmembrane</keyword>
<evidence type="ECO:0000256" key="2">
    <source>
        <dbReference type="ARBA" id="ARBA00010221"/>
    </source>
</evidence>
<evidence type="ECO:0000313" key="8">
    <source>
        <dbReference type="Proteomes" id="UP001230005"/>
    </source>
</evidence>
<evidence type="ECO:0000256" key="3">
    <source>
        <dbReference type="ARBA" id="ARBA00022692"/>
    </source>
</evidence>
<accession>A0ABT9ZU63</accession>
<dbReference type="Proteomes" id="UP001230005">
    <property type="component" value="Unassembled WGS sequence"/>
</dbReference>
<organism evidence="7 8">
    <name type="scientific">Evansella vedderi</name>
    <dbReference type="NCBI Taxonomy" id="38282"/>
    <lineage>
        <taxon>Bacteria</taxon>
        <taxon>Bacillati</taxon>
        <taxon>Bacillota</taxon>
        <taxon>Bacilli</taxon>
        <taxon>Bacillales</taxon>
        <taxon>Bacillaceae</taxon>
        <taxon>Evansella</taxon>
    </lineage>
</organism>
<keyword evidence="4 6" id="KW-1133">Transmembrane helix</keyword>
<evidence type="ECO:0000313" key="7">
    <source>
        <dbReference type="EMBL" id="MDQ0254773.1"/>
    </source>
</evidence>
<protein>
    <submittedName>
        <fullName evidence="7">Uncharacterized protein</fullName>
    </submittedName>
</protein>
<evidence type="ECO:0000256" key="5">
    <source>
        <dbReference type="ARBA" id="ARBA00023136"/>
    </source>
</evidence>
<evidence type="ECO:0000256" key="4">
    <source>
        <dbReference type="ARBA" id="ARBA00022989"/>
    </source>
</evidence>
<sequence length="33" mass="3740">MTHITKFPDAFAFVVVIFVLLVIIGAVVVRPYY</sequence>
<feature type="transmembrane region" description="Helical" evidence="6">
    <location>
        <begin position="12"/>
        <end position="32"/>
    </location>
</feature>
<keyword evidence="8" id="KW-1185">Reference proteome</keyword>
<evidence type="ECO:0000256" key="6">
    <source>
        <dbReference type="SAM" id="Phobius"/>
    </source>
</evidence>
<evidence type="ECO:0000256" key="1">
    <source>
        <dbReference type="ARBA" id="ARBA00004167"/>
    </source>
</evidence>
<name>A0ABT9ZU63_9BACI</name>
<dbReference type="InterPro" id="IPR010070">
    <property type="entry name" value="YjcZ-like"/>
</dbReference>
<reference evidence="7 8" key="1">
    <citation type="submission" date="2023-07" db="EMBL/GenBank/DDBJ databases">
        <title>Genomic Encyclopedia of Type Strains, Phase IV (KMG-IV): sequencing the most valuable type-strain genomes for metagenomic binning, comparative biology and taxonomic classification.</title>
        <authorList>
            <person name="Goeker M."/>
        </authorList>
    </citation>
    <scope>NUCLEOTIDE SEQUENCE [LARGE SCALE GENOMIC DNA]</scope>
    <source>
        <strain evidence="7 8">DSM 9768</strain>
    </source>
</reference>